<dbReference type="InterPro" id="IPR000774">
    <property type="entry name" value="PPIase_FKBP_N"/>
</dbReference>
<dbReference type="Pfam" id="PF01346">
    <property type="entry name" value="FKBP_N"/>
    <property type="match status" value="2"/>
</dbReference>
<dbReference type="Gene3D" id="1.10.287.460">
    <property type="entry name" value="Peptidyl-prolyl cis-trans isomerase, FKBP-type, N-terminal domain"/>
    <property type="match status" value="2"/>
</dbReference>
<accession>A0A4Y1WZH0</accession>
<evidence type="ECO:0000256" key="6">
    <source>
        <dbReference type="PROSITE-ProRule" id="PRU00277"/>
    </source>
</evidence>
<dbReference type="InterPro" id="IPR001179">
    <property type="entry name" value="PPIase_FKBP_dom"/>
</dbReference>
<reference evidence="11" key="1">
    <citation type="submission" date="2019-06" db="EMBL/GenBank/DDBJ databases">
        <title>Alistipes onderdonkii subsp. vulgaris subsp. nov., Alistipes dispar sp. nov. and Alistipes communis sp. nov., isolated from human faeces, and creation of Alistipes onderdonkii subsp. onderdonkii subsp. nov.</title>
        <authorList>
            <person name="Sakamoto M."/>
            <person name="Ikeyama N."/>
            <person name="Ogata Y."/>
            <person name="Suda W."/>
            <person name="Iino T."/>
            <person name="Hattori M."/>
            <person name="Ohkuma M."/>
        </authorList>
    </citation>
    <scope>NUCLEOTIDE SEQUENCE [LARGE SCALE GENOMIC DNA]</scope>
    <source>
        <strain evidence="11">5CPEGH6</strain>
    </source>
</reference>
<keyword evidence="8" id="KW-0732">Signal</keyword>
<dbReference type="InterPro" id="IPR036944">
    <property type="entry name" value="PPIase_FKBP_N_sf"/>
</dbReference>
<feature type="domain" description="PPIase FKBP-type" evidence="9">
    <location>
        <begin position="242"/>
        <end position="348"/>
    </location>
</feature>
<dbReference type="SUPFAM" id="SSF54534">
    <property type="entry name" value="FKBP-like"/>
    <property type="match status" value="1"/>
</dbReference>
<dbReference type="RefSeq" id="WP_141428016.1">
    <property type="nucleotide sequence ID" value="NZ_AP019736.1"/>
</dbReference>
<sequence>MKKIFFAAALAGAAMLASCGGGNADGVQKGSLSKFDSLSYALGANIGYSLGYQMKDIPFDAQLIRKGVEETALGKSSLSHDDALETLRTYFMTKRGERAQAIAKQRAEADSVRRAGGDTTKVEYPAADPAMFATEEERDSLSYALGNDIGFTIANAGLPLQVVWIGQAIQDVFDNTAKMPEKEVGQYLQHYFMVTMPMQNAKASEEWLSKIEKQSGVKKTESGLLYKVVEEGDASVMAKDPRDVVKVHYTGRTRKGKVFDTTHFSERSKEQQEMLKKQRPDSYDKDEPIEFPLNRVIRGWTEGMQLVGKGGTIKLWIPAELAYGPTGQGRDIGPNEALEFEVELVDVTPYVEPAPADSTARAEAPAAGK</sequence>
<proteinExistence type="inferred from homology"/>
<dbReference type="PANTHER" id="PTHR43811">
    <property type="entry name" value="FKBP-TYPE PEPTIDYL-PROLYL CIS-TRANS ISOMERASE FKPA"/>
    <property type="match status" value="1"/>
</dbReference>
<gene>
    <name evidence="10" type="ORF">A5CPEGH6_08130</name>
</gene>
<evidence type="ECO:0000256" key="2">
    <source>
        <dbReference type="ARBA" id="ARBA00006577"/>
    </source>
</evidence>
<evidence type="ECO:0000256" key="1">
    <source>
        <dbReference type="ARBA" id="ARBA00000971"/>
    </source>
</evidence>
<dbReference type="GeneID" id="98672792"/>
<dbReference type="GO" id="GO:0006457">
    <property type="term" value="P:protein folding"/>
    <property type="evidence" value="ECO:0007669"/>
    <property type="project" value="InterPro"/>
</dbReference>
<evidence type="ECO:0000259" key="9">
    <source>
        <dbReference type="PROSITE" id="PS50059"/>
    </source>
</evidence>
<dbReference type="EMBL" id="AP019736">
    <property type="protein sequence ID" value="BBL06175.1"/>
    <property type="molecule type" value="Genomic_DNA"/>
</dbReference>
<dbReference type="OrthoDB" id="9814548at2"/>
<dbReference type="EC" id="5.2.1.8" evidence="3 6"/>
<dbReference type="Proteomes" id="UP000319374">
    <property type="component" value="Chromosome"/>
</dbReference>
<feature type="region of interest" description="Disordered" evidence="7">
    <location>
        <begin position="268"/>
        <end position="287"/>
    </location>
</feature>
<dbReference type="KEGG" id="ada:A5CPEGH6_08130"/>
<comment type="similarity">
    <text evidence="2">Belongs to the FKBP-type PPIase family.</text>
</comment>
<evidence type="ECO:0000313" key="11">
    <source>
        <dbReference type="Proteomes" id="UP000319374"/>
    </source>
</evidence>
<evidence type="ECO:0000256" key="3">
    <source>
        <dbReference type="ARBA" id="ARBA00013194"/>
    </source>
</evidence>
<evidence type="ECO:0000313" key="10">
    <source>
        <dbReference type="EMBL" id="BBL06175.1"/>
    </source>
</evidence>
<evidence type="ECO:0000256" key="8">
    <source>
        <dbReference type="SAM" id="SignalP"/>
    </source>
</evidence>
<keyword evidence="4 6" id="KW-0697">Rotamase</keyword>
<dbReference type="PROSITE" id="PS51257">
    <property type="entry name" value="PROKAR_LIPOPROTEIN"/>
    <property type="match status" value="1"/>
</dbReference>
<dbReference type="Pfam" id="PF00254">
    <property type="entry name" value="FKBP_C"/>
    <property type="match status" value="1"/>
</dbReference>
<evidence type="ECO:0000256" key="4">
    <source>
        <dbReference type="ARBA" id="ARBA00023110"/>
    </source>
</evidence>
<keyword evidence="11" id="KW-1185">Reference proteome</keyword>
<name>A0A4Y1WZH0_9BACT</name>
<dbReference type="PANTHER" id="PTHR43811:SF19">
    <property type="entry name" value="39 KDA FK506-BINDING NUCLEAR PROTEIN"/>
    <property type="match status" value="1"/>
</dbReference>
<dbReference type="PROSITE" id="PS50059">
    <property type="entry name" value="FKBP_PPIASE"/>
    <property type="match status" value="1"/>
</dbReference>
<feature type="chain" id="PRO_5021408652" description="peptidylprolyl isomerase" evidence="8">
    <location>
        <begin position="25"/>
        <end position="369"/>
    </location>
</feature>
<dbReference type="InterPro" id="IPR046357">
    <property type="entry name" value="PPIase_dom_sf"/>
</dbReference>
<dbReference type="GO" id="GO:0003755">
    <property type="term" value="F:peptidyl-prolyl cis-trans isomerase activity"/>
    <property type="evidence" value="ECO:0007669"/>
    <property type="project" value="UniProtKB-KW"/>
</dbReference>
<organism evidence="10 11">
    <name type="scientific">Alistipes dispar</name>
    <dbReference type="NCBI Taxonomy" id="2585119"/>
    <lineage>
        <taxon>Bacteria</taxon>
        <taxon>Pseudomonadati</taxon>
        <taxon>Bacteroidota</taxon>
        <taxon>Bacteroidia</taxon>
        <taxon>Bacteroidales</taxon>
        <taxon>Rikenellaceae</taxon>
        <taxon>Alistipes</taxon>
    </lineage>
</organism>
<keyword evidence="5 6" id="KW-0413">Isomerase</keyword>
<dbReference type="Gene3D" id="3.10.50.40">
    <property type="match status" value="1"/>
</dbReference>
<dbReference type="AlphaFoldDB" id="A0A4Y1WZH0"/>
<comment type="catalytic activity">
    <reaction evidence="1 6">
        <text>[protein]-peptidylproline (omega=180) = [protein]-peptidylproline (omega=0)</text>
        <dbReference type="Rhea" id="RHEA:16237"/>
        <dbReference type="Rhea" id="RHEA-COMP:10747"/>
        <dbReference type="Rhea" id="RHEA-COMP:10748"/>
        <dbReference type="ChEBI" id="CHEBI:83833"/>
        <dbReference type="ChEBI" id="CHEBI:83834"/>
        <dbReference type="EC" id="5.2.1.8"/>
    </reaction>
</comment>
<protein>
    <recommendedName>
        <fullName evidence="3 6">peptidylprolyl isomerase</fullName>
        <ecNumber evidence="3 6">5.2.1.8</ecNumber>
    </recommendedName>
</protein>
<evidence type="ECO:0000256" key="5">
    <source>
        <dbReference type="ARBA" id="ARBA00023235"/>
    </source>
</evidence>
<feature type="signal peptide" evidence="8">
    <location>
        <begin position="1"/>
        <end position="24"/>
    </location>
</feature>
<evidence type="ECO:0000256" key="7">
    <source>
        <dbReference type="SAM" id="MobiDB-lite"/>
    </source>
</evidence>